<dbReference type="Pfam" id="PF22725">
    <property type="entry name" value="GFO_IDH_MocA_C3"/>
    <property type="match status" value="1"/>
</dbReference>
<dbReference type="PANTHER" id="PTHR43377:SF1">
    <property type="entry name" value="BILIVERDIN REDUCTASE A"/>
    <property type="match status" value="1"/>
</dbReference>
<dbReference type="Pfam" id="PF01408">
    <property type="entry name" value="GFO_IDH_MocA"/>
    <property type="match status" value="1"/>
</dbReference>
<dbReference type="Gene3D" id="3.40.50.720">
    <property type="entry name" value="NAD(P)-binding Rossmann-like Domain"/>
    <property type="match status" value="1"/>
</dbReference>
<dbReference type="InterPro" id="IPR036291">
    <property type="entry name" value="NAD(P)-bd_dom_sf"/>
</dbReference>
<evidence type="ECO:0000259" key="2">
    <source>
        <dbReference type="Pfam" id="PF22725"/>
    </source>
</evidence>
<evidence type="ECO:0000259" key="1">
    <source>
        <dbReference type="Pfam" id="PF01408"/>
    </source>
</evidence>
<sequence length="367" mass="39159">MAQEGVAQEGVRPTQALRVAVIGAGAFGRNHLRVLRELQQAGQAVELVAVVDRDSATVAAASERFGVPGFATIEACLAGIRNGVGRLDAASVCVPTVHHASAAAPLLAAGVDLLIEKPLAASLADADAILEMARRHGRIVQVGHLERFNPAVTAAREHLHKPMFFEAHRLSIFTPRSLDVDVVLDLMIHDLDIVLSLVASPVREVRAVGLPVLSRKVDIANVRVEFENGCIANFTASRVSTERVRKLRFFQPHQYLSLDFARQDLLMIDVTAAAGMDPAMLAAMAEKAQLAGALSGGHPSAGLSLKKVTVELGEPLRLEIEAFLRAVRERTRPVVSGEDGRAALALALEINEAIAVHAERAGLGDFL</sequence>
<proteinExistence type="predicted"/>
<dbReference type="Gene3D" id="3.30.360.10">
    <property type="entry name" value="Dihydrodipicolinate Reductase, domain 2"/>
    <property type="match status" value="1"/>
</dbReference>
<dbReference type="EMBL" id="CP132932">
    <property type="protein sequence ID" value="XCB28087.1"/>
    <property type="molecule type" value="Genomic_DNA"/>
</dbReference>
<organism evidence="3">
    <name type="scientific">Tunturiibacter empetritectus</name>
    <dbReference type="NCBI Taxonomy" id="3069691"/>
    <lineage>
        <taxon>Bacteria</taxon>
        <taxon>Pseudomonadati</taxon>
        <taxon>Acidobacteriota</taxon>
        <taxon>Terriglobia</taxon>
        <taxon>Terriglobales</taxon>
        <taxon>Acidobacteriaceae</taxon>
        <taxon>Tunturiibacter</taxon>
    </lineage>
</organism>
<dbReference type="InterPro" id="IPR000683">
    <property type="entry name" value="Gfo/Idh/MocA-like_OxRdtase_N"/>
</dbReference>
<evidence type="ECO:0000313" key="3">
    <source>
        <dbReference type="EMBL" id="XCB28087.1"/>
    </source>
</evidence>
<feature type="domain" description="GFO/IDH/MocA-like oxidoreductase" evidence="2">
    <location>
        <begin position="176"/>
        <end position="243"/>
    </location>
</feature>
<dbReference type="AlphaFoldDB" id="A0AAU7ZH07"/>
<dbReference type="InterPro" id="IPR051450">
    <property type="entry name" value="Gfo/Idh/MocA_Oxidoreductases"/>
</dbReference>
<gene>
    <name evidence="3" type="ORF">RBB75_07145</name>
</gene>
<dbReference type="InterPro" id="IPR055170">
    <property type="entry name" value="GFO_IDH_MocA-like_dom"/>
</dbReference>
<protein>
    <submittedName>
        <fullName evidence="3">Gfo/Idh/MocA family oxidoreductase</fullName>
    </submittedName>
</protein>
<name>A0AAU7ZH07_9BACT</name>
<dbReference type="SUPFAM" id="SSF55347">
    <property type="entry name" value="Glyceraldehyde-3-phosphate dehydrogenase-like, C-terminal domain"/>
    <property type="match status" value="1"/>
</dbReference>
<accession>A0AAU7ZH07</accession>
<dbReference type="PANTHER" id="PTHR43377">
    <property type="entry name" value="BILIVERDIN REDUCTASE A"/>
    <property type="match status" value="1"/>
</dbReference>
<dbReference type="RefSeq" id="WP_353070016.1">
    <property type="nucleotide sequence ID" value="NZ_CP132932.1"/>
</dbReference>
<reference evidence="3" key="2">
    <citation type="journal article" date="2024" name="Environ. Microbiol.">
        <title>Genome analysis and description of Tunturibacter gen. nov. expands the diversity of Terriglobia in tundra soils.</title>
        <authorList>
            <person name="Messyasz A."/>
            <person name="Mannisto M.K."/>
            <person name="Kerkhof L.J."/>
            <person name="Haggblom M.M."/>
        </authorList>
    </citation>
    <scope>NUCLEOTIDE SEQUENCE</scope>
    <source>
        <strain evidence="3">M8UP23</strain>
    </source>
</reference>
<dbReference type="SUPFAM" id="SSF51735">
    <property type="entry name" value="NAD(P)-binding Rossmann-fold domains"/>
    <property type="match status" value="1"/>
</dbReference>
<dbReference type="GO" id="GO:0000166">
    <property type="term" value="F:nucleotide binding"/>
    <property type="evidence" value="ECO:0007669"/>
    <property type="project" value="InterPro"/>
</dbReference>
<dbReference type="KEGG" id="temp:RBB75_07145"/>
<feature type="domain" description="Gfo/Idh/MocA-like oxidoreductase N-terminal" evidence="1">
    <location>
        <begin position="17"/>
        <end position="144"/>
    </location>
</feature>
<reference evidence="3" key="1">
    <citation type="submission" date="2023-08" db="EMBL/GenBank/DDBJ databases">
        <authorList>
            <person name="Messyasz A."/>
            <person name="Mannisto M.K."/>
            <person name="Kerkhof L.J."/>
            <person name="Haggblom M."/>
        </authorList>
    </citation>
    <scope>NUCLEOTIDE SEQUENCE</scope>
    <source>
        <strain evidence="3">M8UP23</strain>
    </source>
</reference>